<keyword evidence="1" id="KW-1185">Reference proteome</keyword>
<organism evidence="1 2">
    <name type="scientific">Gekko japonicus</name>
    <name type="common">Schlegel's Japanese gecko</name>
    <dbReference type="NCBI Taxonomy" id="146911"/>
    <lineage>
        <taxon>Eukaryota</taxon>
        <taxon>Metazoa</taxon>
        <taxon>Chordata</taxon>
        <taxon>Craniata</taxon>
        <taxon>Vertebrata</taxon>
        <taxon>Euteleostomi</taxon>
        <taxon>Lepidosauria</taxon>
        <taxon>Squamata</taxon>
        <taxon>Bifurcata</taxon>
        <taxon>Gekkota</taxon>
        <taxon>Gekkonidae</taxon>
        <taxon>Gekkoninae</taxon>
        <taxon>Gekko</taxon>
    </lineage>
</organism>
<dbReference type="PANTHER" id="PTHR28450:SF1">
    <property type="entry name" value="FANCONI ANEMIA GROUP B PROTEIN"/>
    <property type="match status" value="1"/>
</dbReference>
<sequence length="839" mass="94016">MLWQILKEKILMDQQEKLLSYNGELLIFQLLKGKSSGGSNTELCVRRMMFSSGTKLFVEKNTGSFSMGGEGVEMIHCSCVSDFRTGILLPCILMKKIKKKSIKYILLLLHNFNKFEVVLHFKLDYELKEPIKLLGGPMVLWSCAKKIFYISPPTCTVLCAPVEFSSIKWVGEVRGEGIVVLGTRAPCLPEADDGKSVADSEAVIWGSECLAYAVEKQKVLTGASFLPHAYSSVVSCVHICRAEAVRNKLRTSVVAVTCKSQLVVFQDGLPKDVHKLPYDNPCSIQIAAVEGNNELVVVSFSSGEVCSVWKDSLQVASCWQNVSSVLTDDFVGIGTDQVLVFPKTESISEKLATFQITDFGQYNYVSNISYHNDLSSAKEGEDNRFFTIKALEARLQAGFTSVHELKRHLQLKERVLVKSCEALIDLIQGQEHSFLSAEKEGLVSLWDETQKPFDNGISTPPKVQEQFVEEVWYRVVDDSLVVGVKLMESFELQLHDVTLSLVMDHKYPSFPTKCQCRVFKLEKAPLAESTSHWQPVPKRIKLNDCNGKGGNGGSSRLKADGTKTFTAVTALSPFLAFHQVWCRVLLHAKEKSCKDENFQSNKTQTLSCGRILLSMEEISTRKHSVNLKNSRYADIVALCAVSHKLPFQIISRDCMLTRVNTWLLEQMECTPVEDYPDFKFCCKYGSLNGTLFNWNLETPFEGTLTVFCRHQTILFQCLHSLFGLLPSACKIKPLRLRSKKVLAGQLALALEKEMVSLRLSLSSALHKTENNLLLDDEESKEADRVPAVQQFREAFKKGQKQSVLGTTRTLGGSFYRRIILNVVEAQLNSDTITWQCSSL</sequence>
<dbReference type="Proteomes" id="UP000694871">
    <property type="component" value="Unplaced"/>
</dbReference>
<proteinExistence type="predicted"/>
<accession>A0ABM1KH77</accession>
<protein>
    <submittedName>
        <fullName evidence="2">Fanconi anemia group B protein</fullName>
    </submittedName>
</protein>
<name>A0ABM1KH77_GEKJA</name>
<reference evidence="2" key="1">
    <citation type="submission" date="2025-08" db="UniProtKB">
        <authorList>
            <consortium name="RefSeq"/>
        </authorList>
    </citation>
    <scope>IDENTIFICATION</scope>
</reference>
<evidence type="ECO:0000313" key="2">
    <source>
        <dbReference type="RefSeq" id="XP_015273064.1"/>
    </source>
</evidence>
<dbReference type="PANTHER" id="PTHR28450">
    <property type="entry name" value="FANCONI ANEMIA GROUP B PROTEIN"/>
    <property type="match status" value="1"/>
</dbReference>
<gene>
    <name evidence="2" type="primary">FANCB</name>
</gene>
<dbReference type="RefSeq" id="XP_015273064.1">
    <property type="nucleotide sequence ID" value="XM_015417578.1"/>
</dbReference>
<dbReference type="GeneID" id="107115820"/>
<evidence type="ECO:0000313" key="1">
    <source>
        <dbReference type="Proteomes" id="UP000694871"/>
    </source>
</evidence>
<dbReference type="InterPro" id="IPR033333">
    <property type="entry name" value="FANCB"/>
</dbReference>